<dbReference type="AlphaFoldDB" id="A0A8J6XQR4"/>
<proteinExistence type="predicted"/>
<dbReference type="PANTHER" id="PTHR40112">
    <property type="entry name" value="H2HPP ISOMERASE"/>
    <property type="match status" value="1"/>
</dbReference>
<dbReference type="PANTHER" id="PTHR40112:SF1">
    <property type="entry name" value="H2HPP ISOMERASE"/>
    <property type="match status" value="1"/>
</dbReference>
<protein>
    <submittedName>
        <fullName evidence="2">Cupin domain-containing protein</fullName>
    </submittedName>
</protein>
<accession>A0A8J6XQR4</accession>
<feature type="domain" description="Cupin type-2" evidence="1">
    <location>
        <begin position="32"/>
        <end position="99"/>
    </location>
</feature>
<dbReference type="SUPFAM" id="SSF51182">
    <property type="entry name" value="RmlC-like cupins"/>
    <property type="match status" value="1"/>
</dbReference>
<dbReference type="Proteomes" id="UP000629098">
    <property type="component" value="Unassembled WGS sequence"/>
</dbReference>
<dbReference type="Pfam" id="PF07883">
    <property type="entry name" value="Cupin_2"/>
    <property type="match status" value="1"/>
</dbReference>
<comment type="caution">
    <text evidence="2">The sequence shown here is derived from an EMBL/GenBank/DDBJ whole genome shotgun (WGS) entry which is preliminary data.</text>
</comment>
<dbReference type="InterPro" id="IPR014710">
    <property type="entry name" value="RmlC-like_jellyroll"/>
</dbReference>
<dbReference type="CDD" id="cd20307">
    <property type="entry name" value="cupin_BacB_N"/>
    <property type="match status" value="1"/>
</dbReference>
<dbReference type="CDD" id="cd10547">
    <property type="entry name" value="cupin_BacB_C"/>
    <property type="match status" value="1"/>
</dbReference>
<evidence type="ECO:0000313" key="2">
    <source>
        <dbReference type="EMBL" id="MBD2776524.1"/>
    </source>
</evidence>
<name>A0A8J6XQR4_9CYAN</name>
<dbReference type="EMBL" id="JACXAE010000097">
    <property type="protein sequence ID" value="MBD2776524.1"/>
    <property type="molecule type" value="Genomic_DNA"/>
</dbReference>
<dbReference type="InterPro" id="IPR011051">
    <property type="entry name" value="RmlC_Cupin_sf"/>
</dbReference>
<dbReference type="RefSeq" id="WP_190835599.1">
    <property type="nucleotide sequence ID" value="NZ_CAWPPI010000097.1"/>
</dbReference>
<evidence type="ECO:0000313" key="3">
    <source>
        <dbReference type="Proteomes" id="UP000629098"/>
    </source>
</evidence>
<sequence length="238" mass="26389">MSKFFPKPQTKKINSDVELIAFQCQDTVVQLASIPPGATFELHRHRESQIGMQIAGRLEININGTKEILEPLQQVYVAGSNVLHGSVNPFSETALAFDVKRITNSEEAEEAILKVSPTQDELTGFDCQSVVGSWFEIVITQIPPKGIIPTRQSASDTMGIVLNGQLTIAVEEQQQQLEYGSVYYAPADVLYQGYNHCDETVSLIEILIRPCSRFLLKDTFSQTDMARLVQRGGNKATI</sequence>
<dbReference type="Gene3D" id="2.60.120.10">
    <property type="entry name" value="Jelly Rolls"/>
    <property type="match status" value="2"/>
</dbReference>
<reference evidence="2" key="1">
    <citation type="submission" date="2020-09" db="EMBL/GenBank/DDBJ databases">
        <title>Iningainema tapete sp. nov. (Scytonemataceae, Cyanobacteria) from greenhouses in central Florida (USA) produces two types of nodularin with biosynthetic potential for microcystin-LR and anabaenopeptins.</title>
        <authorList>
            <person name="Berthold D.E."/>
            <person name="Lefler F.W."/>
            <person name="Huang I.-S."/>
            <person name="Abdulla H."/>
            <person name="Zimba P.V."/>
            <person name="Laughinghouse H.D. IV."/>
        </authorList>
    </citation>
    <scope>NUCLEOTIDE SEQUENCE</scope>
    <source>
        <strain evidence="2">BLCCT55</strain>
    </source>
</reference>
<evidence type="ECO:0000259" key="1">
    <source>
        <dbReference type="Pfam" id="PF07883"/>
    </source>
</evidence>
<keyword evidence="3" id="KW-1185">Reference proteome</keyword>
<organism evidence="2 3">
    <name type="scientific">Iningainema tapete BLCC-T55</name>
    <dbReference type="NCBI Taxonomy" id="2748662"/>
    <lineage>
        <taxon>Bacteria</taxon>
        <taxon>Bacillati</taxon>
        <taxon>Cyanobacteriota</taxon>
        <taxon>Cyanophyceae</taxon>
        <taxon>Nostocales</taxon>
        <taxon>Scytonemataceae</taxon>
        <taxon>Iningainema tapete</taxon>
    </lineage>
</organism>
<dbReference type="InterPro" id="IPR052535">
    <property type="entry name" value="Bacilysin_H2HPP_isomerase"/>
</dbReference>
<gene>
    <name evidence="2" type="ORF">ICL16_31840</name>
</gene>
<dbReference type="InterPro" id="IPR013096">
    <property type="entry name" value="Cupin_2"/>
</dbReference>